<reference key="2">
    <citation type="submission" date="2011-11" db="EMBL/GenBank/DDBJ databases">
        <authorList>
            <person name="Shin S.H."/>
            <person name="Kim S."/>
            <person name="Kim J.Y."/>
        </authorList>
    </citation>
    <scope>NUCLEOTIDE SEQUENCE</scope>
    <source>
        <strain>HPL-003</strain>
    </source>
</reference>
<dbReference type="InterPro" id="IPR032750">
    <property type="entry name" value="TnsD_C"/>
</dbReference>
<name>G7VT78_PAETH</name>
<dbReference type="Pfam" id="PF15978">
    <property type="entry name" value="TnsD"/>
    <property type="match status" value="1"/>
</dbReference>
<dbReference type="HOGENOM" id="CLU_1189014_0_0_9"/>
<dbReference type="AlphaFoldDB" id="G7VT78"/>
<sequence>MLLDEKVNLDVIEIEEKMKGILLYKEHISNKHTSRNIKVNRKFQAKFSEEYVNRIEDSIQSLKVNSIWKKQSIHPIFYVLYMIYFSGSITNFVHEDKYLPWKNMKSWPCPNKVCPNYKQLVVQLVDSKMISGDIYGYFMCPTCGYAYSECDGDNLGTLDIISKGHLWEAKFKELLYREDISFDDMKEILGTTFYWIEKELKKYEDLGLELLLEKLYSKEILENIKTDAHINKK</sequence>
<gene>
    <name evidence="2" type="ordered locus">HPL003_03595</name>
</gene>
<evidence type="ECO:0000313" key="2">
    <source>
        <dbReference type="EMBL" id="AET57493.1"/>
    </source>
</evidence>
<evidence type="ECO:0000259" key="1">
    <source>
        <dbReference type="Pfam" id="PF15978"/>
    </source>
</evidence>
<evidence type="ECO:0000313" key="3">
    <source>
        <dbReference type="Proteomes" id="UP000005876"/>
    </source>
</evidence>
<dbReference type="EMBL" id="CP003107">
    <property type="protein sequence ID" value="AET57493.1"/>
    <property type="molecule type" value="Genomic_DNA"/>
</dbReference>
<reference evidence="3" key="1">
    <citation type="submission" date="2011-11" db="EMBL/GenBank/DDBJ databases">
        <title>Complete sequence of Paenibacillus terrae HPL-003.</title>
        <authorList>
            <person name="Shin S.H."/>
            <person name="Kim S."/>
            <person name="Kim J.Y."/>
        </authorList>
    </citation>
    <scope>NUCLEOTIDE SEQUENCE [LARGE SCALE GENOMIC DNA]</scope>
    <source>
        <strain evidence="3">HPL-003</strain>
    </source>
</reference>
<reference evidence="2 3" key="3">
    <citation type="journal article" date="2012" name="J. Bacteriol.">
        <title>Genome Sequence of Paenibacillus terrae HPL-003, a Xylanase-Producing Bacterium Isolated from Soil Found in Forest Residue.</title>
        <authorList>
            <person name="Shin S.H."/>
            <person name="Kim S."/>
            <person name="Kim J.Y."/>
            <person name="Song H.Y."/>
            <person name="Cho S.J."/>
            <person name="Kim D.R."/>
            <person name="Lee K.I."/>
            <person name="Lim H.K."/>
            <person name="Park N.J."/>
            <person name="Hwang I.T."/>
            <person name="Yang K.S."/>
        </authorList>
    </citation>
    <scope>NUCLEOTIDE SEQUENCE [LARGE SCALE GENOMIC DNA]</scope>
    <source>
        <strain evidence="2 3">HPL-003</strain>
    </source>
</reference>
<dbReference type="Proteomes" id="UP000005876">
    <property type="component" value="Chromosome"/>
</dbReference>
<organism evidence="2 3">
    <name type="scientific">Paenibacillus terrae (strain HPL-003)</name>
    <dbReference type="NCBI Taxonomy" id="985665"/>
    <lineage>
        <taxon>Bacteria</taxon>
        <taxon>Bacillati</taxon>
        <taxon>Bacillota</taxon>
        <taxon>Bacilli</taxon>
        <taxon>Bacillales</taxon>
        <taxon>Paenibacillaceae</taxon>
        <taxon>Paenibacillus</taxon>
    </lineage>
</organism>
<accession>G7VT78</accession>
<dbReference type="KEGG" id="pta:HPL003_03595"/>
<proteinExistence type="predicted"/>
<feature type="domain" description="Transposon Tn7 transposition protein TnsD C-terminal" evidence="1">
    <location>
        <begin position="8"/>
        <end position="203"/>
    </location>
</feature>
<protein>
    <recommendedName>
        <fullName evidence="1">Transposon Tn7 transposition protein TnsD C-terminal domain-containing protein</fullName>
    </recommendedName>
</protein>